<protein>
    <submittedName>
        <fullName evidence="7">NAD dependent epimerase/dehydratase family protein-like protein</fullName>
    </submittedName>
</protein>
<dbReference type="OrthoDB" id="430436at2759"/>
<reference evidence="7" key="1">
    <citation type="journal article" date="2020" name="Stud. Mycol.">
        <title>101 Dothideomycetes genomes: a test case for predicting lifestyles and emergence of pathogens.</title>
        <authorList>
            <person name="Haridas S."/>
            <person name="Albert R."/>
            <person name="Binder M."/>
            <person name="Bloem J."/>
            <person name="Labutti K."/>
            <person name="Salamov A."/>
            <person name="Andreopoulos B."/>
            <person name="Baker S."/>
            <person name="Barry K."/>
            <person name="Bills G."/>
            <person name="Bluhm B."/>
            <person name="Cannon C."/>
            <person name="Castanera R."/>
            <person name="Culley D."/>
            <person name="Daum C."/>
            <person name="Ezra D."/>
            <person name="Gonzalez J."/>
            <person name="Henrissat B."/>
            <person name="Kuo A."/>
            <person name="Liang C."/>
            <person name="Lipzen A."/>
            <person name="Lutzoni F."/>
            <person name="Magnuson J."/>
            <person name="Mondo S."/>
            <person name="Nolan M."/>
            <person name="Ohm R."/>
            <person name="Pangilinan J."/>
            <person name="Park H.-J."/>
            <person name="Ramirez L."/>
            <person name="Alfaro M."/>
            <person name="Sun H."/>
            <person name="Tritt A."/>
            <person name="Yoshinaga Y."/>
            <person name="Zwiers L.-H."/>
            <person name="Turgeon B."/>
            <person name="Goodwin S."/>
            <person name="Spatafora J."/>
            <person name="Crous P."/>
            <person name="Grigoriev I."/>
        </authorList>
    </citation>
    <scope>NUCLEOTIDE SEQUENCE</scope>
    <source>
        <strain evidence="7">CBS 130266</strain>
    </source>
</reference>
<evidence type="ECO:0000256" key="4">
    <source>
        <dbReference type="ARBA" id="ARBA00022946"/>
    </source>
</evidence>
<comment type="subcellular location">
    <subcellularLocation>
        <location evidence="1">Mitochondrion outer membrane</location>
        <topology evidence="1">Peripheral membrane protein</topology>
    </subcellularLocation>
</comment>
<gene>
    <name evidence="7" type="ORF">EJ08DRAFT_158771</name>
</gene>
<dbReference type="EMBL" id="MU007028">
    <property type="protein sequence ID" value="KAF2431988.1"/>
    <property type="molecule type" value="Genomic_DNA"/>
</dbReference>
<proteinExistence type="inferred from homology"/>
<evidence type="ECO:0000256" key="3">
    <source>
        <dbReference type="ARBA" id="ARBA00022787"/>
    </source>
</evidence>
<keyword evidence="3" id="KW-1000">Mitochondrion outer membrane</keyword>
<dbReference type="InterPro" id="IPR036291">
    <property type="entry name" value="NAD(P)-bd_dom_sf"/>
</dbReference>
<keyword evidence="8" id="KW-1185">Reference proteome</keyword>
<keyword evidence="5" id="KW-0496">Mitochondrion</keyword>
<dbReference type="FunFam" id="3.40.50.720:FF:000366">
    <property type="entry name" value="Protein FMP52, mitochondrial"/>
    <property type="match status" value="1"/>
</dbReference>
<dbReference type="Pfam" id="PF08732">
    <property type="entry name" value="HIM1"/>
    <property type="match status" value="1"/>
</dbReference>
<evidence type="ECO:0000256" key="5">
    <source>
        <dbReference type="ARBA" id="ARBA00023128"/>
    </source>
</evidence>
<dbReference type="Proteomes" id="UP000800235">
    <property type="component" value="Unassembled WGS sequence"/>
</dbReference>
<sequence length="234" mass="24942">MSSAVIAGGTGLVGSNILSTLISHPAFTTTSAFTRRKLPIESTKVTSLENKDSESWPALFPRSPVPSILFSALGTTRAQAGSVANQRKIDLDLSLALAKEAKEAGVQTYVLISTAGANAASSMAYPQMKGELEESVKKLGFKHTIILKPGLIVGTREDSRPPEAVLRSMANFMGSVSGGRLKDFWAQDADVIARAAVNAAYQTINGNKDEGLWLLTQTDIVRLGRTEWTVPHGT</sequence>
<keyword evidence="6" id="KW-0472">Membrane</keyword>
<dbReference type="PANTHER" id="PTHR14097:SF7">
    <property type="entry name" value="OXIDOREDUCTASE HTATIP2"/>
    <property type="match status" value="1"/>
</dbReference>
<evidence type="ECO:0000313" key="7">
    <source>
        <dbReference type="EMBL" id="KAF2431988.1"/>
    </source>
</evidence>
<comment type="caution">
    <text evidence="7">The sequence shown here is derived from an EMBL/GenBank/DDBJ whole genome shotgun (WGS) entry which is preliminary data.</text>
</comment>
<dbReference type="InterPro" id="IPR014843">
    <property type="entry name" value="Him1/Fmp52"/>
</dbReference>
<dbReference type="AlphaFoldDB" id="A0A9P4NVB8"/>
<dbReference type="PANTHER" id="PTHR14097">
    <property type="entry name" value="OXIDOREDUCTASE HTATIP2"/>
    <property type="match status" value="1"/>
</dbReference>
<evidence type="ECO:0000256" key="1">
    <source>
        <dbReference type="ARBA" id="ARBA00004450"/>
    </source>
</evidence>
<evidence type="ECO:0000256" key="2">
    <source>
        <dbReference type="ARBA" id="ARBA00006617"/>
    </source>
</evidence>
<dbReference type="GO" id="GO:0005741">
    <property type="term" value="C:mitochondrial outer membrane"/>
    <property type="evidence" value="ECO:0007669"/>
    <property type="project" value="UniProtKB-SubCell"/>
</dbReference>
<evidence type="ECO:0000256" key="6">
    <source>
        <dbReference type="ARBA" id="ARBA00023136"/>
    </source>
</evidence>
<accession>A0A9P4NVB8</accession>
<dbReference type="GO" id="GO:0051170">
    <property type="term" value="P:import into nucleus"/>
    <property type="evidence" value="ECO:0007669"/>
    <property type="project" value="TreeGrafter"/>
</dbReference>
<dbReference type="SUPFAM" id="SSF51735">
    <property type="entry name" value="NAD(P)-binding Rossmann-fold domains"/>
    <property type="match status" value="1"/>
</dbReference>
<name>A0A9P4NVB8_9PEZI</name>
<evidence type="ECO:0000313" key="8">
    <source>
        <dbReference type="Proteomes" id="UP000800235"/>
    </source>
</evidence>
<dbReference type="Gene3D" id="3.40.50.720">
    <property type="entry name" value="NAD(P)-binding Rossmann-like Domain"/>
    <property type="match status" value="1"/>
</dbReference>
<comment type="similarity">
    <text evidence="2">Belongs to the FMP52 family.</text>
</comment>
<keyword evidence="4" id="KW-0809">Transit peptide</keyword>
<organism evidence="7 8">
    <name type="scientific">Tothia fuscella</name>
    <dbReference type="NCBI Taxonomy" id="1048955"/>
    <lineage>
        <taxon>Eukaryota</taxon>
        <taxon>Fungi</taxon>
        <taxon>Dikarya</taxon>
        <taxon>Ascomycota</taxon>
        <taxon>Pezizomycotina</taxon>
        <taxon>Dothideomycetes</taxon>
        <taxon>Pleosporomycetidae</taxon>
        <taxon>Venturiales</taxon>
        <taxon>Cylindrosympodiaceae</taxon>
        <taxon>Tothia</taxon>
    </lineage>
</organism>